<proteinExistence type="predicted"/>
<dbReference type="RefSeq" id="WP_102331747.1">
    <property type="nucleotide sequence ID" value="NZ_CP058566.2"/>
</dbReference>
<dbReference type="Pfam" id="PF09752">
    <property type="entry name" value="ABHD18"/>
    <property type="match status" value="1"/>
</dbReference>
<reference evidence="1 2" key="1">
    <citation type="journal article" date="2017" name="ISME J.">
        <title>Grape pomace compost harbors organohalide-respiring Dehalogenimonas species with novel reductive dehalogenase genes.</title>
        <authorList>
            <person name="Yang Y."/>
            <person name="Higgins S.A."/>
            <person name="Yan J."/>
            <person name="Simsir B."/>
            <person name="Chourey K."/>
            <person name="Iyer R."/>
            <person name="Hettich R.L."/>
            <person name="Baldwin B."/>
            <person name="Ogles D.M."/>
            <person name="Loffler F.E."/>
        </authorList>
    </citation>
    <scope>NUCLEOTIDE SEQUENCE [LARGE SCALE GENOMIC DNA]</scope>
    <source>
        <strain evidence="1 2">GP</strain>
    </source>
</reference>
<dbReference type="Proteomes" id="UP000235653">
    <property type="component" value="Unassembled WGS sequence"/>
</dbReference>
<dbReference type="Gene3D" id="3.40.50.1820">
    <property type="entry name" value="alpha/beta hydrolase"/>
    <property type="match status" value="1"/>
</dbReference>
<sequence>MGFIDPYAYQPAEPQAAVSIQNGRRFSKLAVSFPSAVSNGSSMGNVTGVCYLPQKPHKSPLVVLVHGIGDSSTIPCHALARSLVGSGIASFVIYLPIHSRRLPQDMKDRFFNLSVEEWFELYRVSVINIRQALDWAETRSDIDCSRMGIAGISFGGYVAGIALGIDHRLKSGAMLLACGNMQKLAWTRSTKRIPRWEVTEAVYREAQKSYLSYVDHVSAFGFENVTPPESNYAFDPYTFCSKIKEKPLYLTNALWDEYFPRETAKEFWQACGRPPQLWLPAGHATAWLFYPLISNRVRNLFKKAFSL</sequence>
<gene>
    <name evidence="1" type="ORF">JP09_004285</name>
</gene>
<evidence type="ECO:0000313" key="1">
    <source>
        <dbReference type="EMBL" id="PPD58335.1"/>
    </source>
</evidence>
<dbReference type="OrthoDB" id="108903at2"/>
<dbReference type="AlphaFoldDB" id="A0A2P5P7S4"/>
<dbReference type="PANTHER" id="PTHR13617">
    <property type="entry name" value="PROTEIN ABHD18"/>
    <property type="match status" value="1"/>
</dbReference>
<dbReference type="PANTHER" id="PTHR13617:SF14">
    <property type="entry name" value="PROTEIN ABHD18"/>
    <property type="match status" value="1"/>
</dbReference>
<keyword evidence="2" id="KW-1185">Reference proteome</keyword>
<organism evidence="1 2">
    <name type="scientific">Dehalogenimonas etheniformans</name>
    <dbReference type="NCBI Taxonomy" id="1536648"/>
    <lineage>
        <taxon>Bacteria</taxon>
        <taxon>Bacillati</taxon>
        <taxon>Chloroflexota</taxon>
        <taxon>Dehalococcoidia</taxon>
        <taxon>Dehalococcoidales</taxon>
        <taxon>Dehalococcoidaceae</taxon>
        <taxon>Dehalogenimonas</taxon>
    </lineage>
</organism>
<dbReference type="EMBL" id="JQAN02000008">
    <property type="protein sequence ID" value="PPD58335.1"/>
    <property type="molecule type" value="Genomic_DNA"/>
</dbReference>
<name>A0A2P5P7S4_9CHLR</name>
<dbReference type="InterPro" id="IPR029058">
    <property type="entry name" value="AB_hydrolase_fold"/>
</dbReference>
<protein>
    <recommendedName>
        <fullName evidence="3">Abhydrolase domain-containing 18</fullName>
    </recommendedName>
</protein>
<evidence type="ECO:0008006" key="3">
    <source>
        <dbReference type="Google" id="ProtNLM"/>
    </source>
</evidence>
<evidence type="ECO:0000313" key="2">
    <source>
        <dbReference type="Proteomes" id="UP000235653"/>
    </source>
</evidence>
<comment type="caution">
    <text evidence="1">The sequence shown here is derived from an EMBL/GenBank/DDBJ whole genome shotgun (WGS) entry which is preliminary data.</text>
</comment>
<accession>A0A2P5P7S4</accession>
<dbReference type="InterPro" id="IPR019149">
    <property type="entry name" value="ABHD18"/>
</dbReference>
<dbReference type="SUPFAM" id="SSF53474">
    <property type="entry name" value="alpha/beta-Hydrolases"/>
    <property type="match status" value="1"/>
</dbReference>